<dbReference type="PANTHER" id="PTHR43133:SF60">
    <property type="entry name" value="RNA POLYMERASE SIGMA FACTOR SIGV"/>
    <property type="match status" value="1"/>
</dbReference>
<dbReference type="InterPro" id="IPR013324">
    <property type="entry name" value="RNA_pol_sigma_r3/r4-like"/>
</dbReference>
<dbReference type="SUPFAM" id="SSF88659">
    <property type="entry name" value="Sigma3 and sigma4 domains of RNA polymerase sigma factors"/>
    <property type="match status" value="1"/>
</dbReference>
<gene>
    <name evidence="7" type="ORF">KL86DYS2_12361</name>
</gene>
<dbReference type="InterPro" id="IPR013325">
    <property type="entry name" value="RNA_pol_sigma_r2"/>
</dbReference>
<dbReference type="InterPro" id="IPR039425">
    <property type="entry name" value="RNA_pol_sigma-70-like"/>
</dbReference>
<sequence>MISFDSNIIDQCRKGQHLAQMQIYSTFYKRVYNACYRVLYDSLEAEDAMQESFLKAFSSLDNYKNSVPFEAWLVRIGINTSIDKLRKRNLETVDFNENIKYDIVDSDDSEEWEQILDRVEQVKTAITKLPESSRLIVNLYLIEGYDHEEISEILNIAPGTVRIQYMRAKQKLLELV</sequence>
<keyword evidence="2" id="KW-0805">Transcription regulation</keyword>
<reference evidence="7" key="1">
    <citation type="submission" date="2016-04" db="EMBL/GenBank/DDBJ databases">
        <authorList>
            <person name="Evans L.H."/>
            <person name="Alamgir A."/>
            <person name="Owens N."/>
            <person name="Weber N.D."/>
            <person name="Virtaneva K."/>
            <person name="Barbian K."/>
            <person name="Babar A."/>
            <person name="Rosenke K."/>
        </authorList>
    </citation>
    <scope>NUCLEOTIDE SEQUENCE</scope>
    <source>
        <strain evidence="7">86-2</strain>
    </source>
</reference>
<dbReference type="AlphaFoldDB" id="A0A212JUA8"/>
<keyword evidence="3" id="KW-0731">Sigma factor</keyword>
<dbReference type="Gene3D" id="1.10.10.10">
    <property type="entry name" value="Winged helix-like DNA-binding domain superfamily/Winged helix DNA-binding domain"/>
    <property type="match status" value="1"/>
</dbReference>
<evidence type="ECO:0000256" key="3">
    <source>
        <dbReference type="ARBA" id="ARBA00023082"/>
    </source>
</evidence>
<dbReference type="SUPFAM" id="SSF88946">
    <property type="entry name" value="Sigma2 domain of RNA polymerase sigma factors"/>
    <property type="match status" value="1"/>
</dbReference>
<evidence type="ECO:0000256" key="2">
    <source>
        <dbReference type="ARBA" id="ARBA00023015"/>
    </source>
</evidence>
<evidence type="ECO:0000259" key="5">
    <source>
        <dbReference type="Pfam" id="PF04542"/>
    </source>
</evidence>
<protein>
    <submittedName>
        <fullName evidence="7">Uncharacterized protein</fullName>
    </submittedName>
</protein>
<organism evidence="7">
    <name type="scientific">uncultured Dysgonomonas sp</name>
    <dbReference type="NCBI Taxonomy" id="206096"/>
    <lineage>
        <taxon>Bacteria</taxon>
        <taxon>Pseudomonadati</taxon>
        <taxon>Bacteroidota</taxon>
        <taxon>Bacteroidia</taxon>
        <taxon>Bacteroidales</taxon>
        <taxon>Dysgonomonadaceae</taxon>
        <taxon>Dysgonomonas</taxon>
        <taxon>environmental samples</taxon>
    </lineage>
</organism>
<evidence type="ECO:0000256" key="1">
    <source>
        <dbReference type="ARBA" id="ARBA00010641"/>
    </source>
</evidence>
<dbReference type="Pfam" id="PF04542">
    <property type="entry name" value="Sigma70_r2"/>
    <property type="match status" value="1"/>
</dbReference>
<name>A0A212JUA8_9BACT</name>
<feature type="domain" description="RNA polymerase sigma-70 region 2" evidence="5">
    <location>
        <begin position="24"/>
        <end position="89"/>
    </location>
</feature>
<dbReference type="CDD" id="cd06171">
    <property type="entry name" value="Sigma70_r4"/>
    <property type="match status" value="1"/>
</dbReference>
<dbReference type="Gene3D" id="1.10.1740.10">
    <property type="match status" value="1"/>
</dbReference>
<dbReference type="EMBL" id="FLUL01000001">
    <property type="protein sequence ID" value="SBW03020.1"/>
    <property type="molecule type" value="Genomic_DNA"/>
</dbReference>
<feature type="domain" description="RNA polymerase sigma factor 70 region 4 type 2" evidence="6">
    <location>
        <begin position="121"/>
        <end position="172"/>
    </location>
</feature>
<evidence type="ECO:0000256" key="4">
    <source>
        <dbReference type="ARBA" id="ARBA00023163"/>
    </source>
</evidence>
<keyword evidence="4" id="KW-0804">Transcription</keyword>
<comment type="similarity">
    <text evidence="1">Belongs to the sigma-70 factor family. ECF subfamily.</text>
</comment>
<dbReference type="Pfam" id="PF08281">
    <property type="entry name" value="Sigma70_r4_2"/>
    <property type="match status" value="1"/>
</dbReference>
<dbReference type="GO" id="GO:0016987">
    <property type="term" value="F:sigma factor activity"/>
    <property type="evidence" value="ECO:0007669"/>
    <property type="project" value="UniProtKB-KW"/>
</dbReference>
<dbReference type="GO" id="GO:0003677">
    <property type="term" value="F:DNA binding"/>
    <property type="evidence" value="ECO:0007669"/>
    <property type="project" value="InterPro"/>
</dbReference>
<dbReference type="InterPro" id="IPR007627">
    <property type="entry name" value="RNA_pol_sigma70_r2"/>
</dbReference>
<dbReference type="InterPro" id="IPR036388">
    <property type="entry name" value="WH-like_DNA-bd_sf"/>
</dbReference>
<dbReference type="RefSeq" id="WP_135105418.1">
    <property type="nucleotide sequence ID" value="NZ_CABTJG010000013.1"/>
</dbReference>
<evidence type="ECO:0000259" key="6">
    <source>
        <dbReference type="Pfam" id="PF08281"/>
    </source>
</evidence>
<accession>A0A212JUA8</accession>
<dbReference type="InterPro" id="IPR014284">
    <property type="entry name" value="RNA_pol_sigma-70_dom"/>
</dbReference>
<dbReference type="NCBIfam" id="TIGR02937">
    <property type="entry name" value="sigma70-ECF"/>
    <property type="match status" value="1"/>
</dbReference>
<dbReference type="GO" id="GO:0006352">
    <property type="term" value="P:DNA-templated transcription initiation"/>
    <property type="evidence" value="ECO:0007669"/>
    <property type="project" value="InterPro"/>
</dbReference>
<evidence type="ECO:0000313" key="7">
    <source>
        <dbReference type="EMBL" id="SBW03020.1"/>
    </source>
</evidence>
<dbReference type="InterPro" id="IPR013249">
    <property type="entry name" value="RNA_pol_sigma70_r4_t2"/>
</dbReference>
<dbReference type="PANTHER" id="PTHR43133">
    <property type="entry name" value="RNA POLYMERASE ECF-TYPE SIGMA FACTO"/>
    <property type="match status" value="1"/>
</dbReference>
<proteinExistence type="inferred from homology"/>